<reference evidence="6 7" key="1">
    <citation type="submission" date="2019-12" db="EMBL/GenBank/DDBJ databases">
        <authorList>
            <person name="Jiao W.-B."/>
            <person name="Schneeberger K."/>
        </authorList>
    </citation>
    <scope>NUCLEOTIDE SEQUENCE [LARGE SCALE GENOMIC DNA]</scope>
    <source>
        <strain evidence="7">cv. C24</strain>
    </source>
</reference>
<evidence type="ECO:0000256" key="3">
    <source>
        <dbReference type="SAM" id="Coils"/>
    </source>
</evidence>
<evidence type="ECO:0000256" key="2">
    <source>
        <dbReference type="ARBA" id="ARBA00023134"/>
    </source>
</evidence>
<feature type="region of interest" description="Disordered" evidence="4">
    <location>
        <begin position="1"/>
        <end position="26"/>
    </location>
</feature>
<dbReference type="InterPro" id="IPR006703">
    <property type="entry name" value="G_AIG1"/>
</dbReference>
<dbReference type="GO" id="GO:0005525">
    <property type="term" value="F:GTP binding"/>
    <property type="evidence" value="ECO:0007669"/>
    <property type="project" value="UniProtKB-KW"/>
</dbReference>
<evidence type="ECO:0000256" key="4">
    <source>
        <dbReference type="SAM" id="MobiDB-lite"/>
    </source>
</evidence>
<dbReference type="EMBL" id="CACSHJ010000087">
    <property type="protein sequence ID" value="CAA0265040.1"/>
    <property type="molecule type" value="Genomic_DNA"/>
</dbReference>
<keyword evidence="3" id="KW-0175">Coiled coil</keyword>
<dbReference type="PROSITE" id="PS51720">
    <property type="entry name" value="G_AIG1"/>
    <property type="match status" value="1"/>
</dbReference>
<keyword evidence="1" id="KW-0547">Nucleotide-binding</keyword>
<evidence type="ECO:0000259" key="5">
    <source>
        <dbReference type="PROSITE" id="PS51720"/>
    </source>
</evidence>
<feature type="domain" description="AIG1-type G" evidence="5">
    <location>
        <begin position="14"/>
        <end position="190"/>
    </location>
</feature>
<dbReference type="Gene3D" id="3.40.50.300">
    <property type="entry name" value="P-loop containing nucleotide triphosphate hydrolases"/>
    <property type="match status" value="2"/>
</dbReference>
<dbReference type="AlphaFoldDB" id="A0A5S9WJ44"/>
<dbReference type="PANTHER" id="PTHR10903">
    <property type="entry name" value="GTPASE, IMAP FAMILY MEMBER-RELATED"/>
    <property type="match status" value="1"/>
</dbReference>
<keyword evidence="2" id="KW-0342">GTP-binding</keyword>
<protein>
    <recommendedName>
        <fullName evidence="5">AIG1-type G domain-containing protein</fullName>
    </recommendedName>
</protein>
<dbReference type="OrthoDB" id="8954335at2759"/>
<evidence type="ECO:0000313" key="6">
    <source>
        <dbReference type="EMBL" id="CAA0265040.1"/>
    </source>
</evidence>
<dbReference type="ExpressionAtlas" id="A0A5S9WJ44">
    <property type="expression patterns" value="baseline and differential"/>
</dbReference>
<dbReference type="InterPro" id="IPR027417">
    <property type="entry name" value="P-loop_NTPase"/>
</dbReference>
<dbReference type="PANTHER" id="PTHR10903:SF164">
    <property type="entry name" value="IMMUNE-ASSOCIATED NUCLEOTIDE-BINDING PROTEIN 7"/>
    <property type="match status" value="1"/>
</dbReference>
<gene>
    <name evidence="6" type="ORF">C24_LOCUS3332</name>
</gene>
<feature type="coiled-coil region" evidence="3">
    <location>
        <begin position="216"/>
        <end position="261"/>
    </location>
</feature>
<dbReference type="SUPFAM" id="SSF52540">
    <property type="entry name" value="P-loop containing nucleoside triphosphate hydrolases"/>
    <property type="match status" value="1"/>
</dbReference>
<accession>A0A5S9WJ44</accession>
<evidence type="ECO:0000313" key="7">
    <source>
        <dbReference type="Proteomes" id="UP000434276"/>
    </source>
</evidence>
<feature type="compositionally biased region" description="Polar residues" evidence="4">
    <location>
        <begin position="1"/>
        <end position="18"/>
    </location>
</feature>
<dbReference type="InterPro" id="IPR045058">
    <property type="entry name" value="GIMA/IAN/Toc"/>
</dbReference>
<name>A0A5S9WJ44_ARATH</name>
<proteinExistence type="predicted"/>
<dbReference type="Pfam" id="PF04548">
    <property type="entry name" value="AIG1"/>
    <property type="match status" value="1"/>
</dbReference>
<evidence type="ECO:0000256" key="1">
    <source>
        <dbReference type="ARBA" id="ARBA00022741"/>
    </source>
</evidence>
<sequence>MNKGGAQQKSHSSKQAGNIVSVGRTGNGKSATGNSLIGKKVFASKAHASGVTMKCQTHGVVTKDGHKINVIDTPVLSARTRITQEEENTLKTLQALFGSQILDYVVVVFTGGDVLEECNETLDDYLGRDCPTFIKEVMKMSSNRKVVIDNKTHDEGKKAEQVHKLLSLVDDIRRNKCGEAYTDDTYHMIKSEKLRKHHEELESKNYSEECAAEMKNQSLILYKENLKQMSEQLEKKLKDAAEAQEKALSKMTQENNELNLALKIHIPLPPITPCNIL</sequence>
<dbReference type="Proteomes" id="UP000434276">
    <property type="component" value="Unassembled WGS sequence"/>
</dbReference>
<organism evidence="6 7">
    <name type="scientific">Arabidopsis thaliana</name>
    <name type="common">Mouse-ear cress</name>
    <dbReference type="NCBI Taxonomy" id="3702"/>
    <lineage>
        <taxon>Eukaryota</taxon>
        <taxon>Viridiplantae</taxon>
        <taxon>Streptophyta</taxon>
        <taxon>Embryophyta</taxon>
        <taxon>Tracheophyta</taxon>
        <taxon>Spermatophyta</taxon>
        <taxon>Magnoliopsida</taxon>
        <taxon>eudicotyledons</taxon>
        <taxon>Gunneridae</taxon>
        <taxon>Pentapetalae</taxon>
        <taxon>rosids</taxon>
        <taxon>malvids</taxon>
        <taxon>Brassicales</taxon>
        <taxon>Brassicaceae</taxon>
        <taxon>Camelineae</taxon>
        <taxon>Arabidopsis</taxon>
    </lineage>
</organism>